<dbReference type="CDD" id="cd16277">
    <property type="entry name" value="metallo-hydrolase-like_MBL-fold"/>
    <property type="match status" value="1"/>
</dbReference>
<dbReference type="InterPro" id="IPR001279">
    <property type="entry name" value="Metallo-B-lactamas"/>
</dbReference>
<name>A0A160VC17_9ZZZZ</name>
<accession>A0A160VC17</accession>
<dbReference type="PANTHER" id="PTHR42978">
    <property type="entry name" value="QUORUM-QUENCHING LACTONASE YTNP-RELATED-RELATED"/>
    <property type="match status" value="1"/>
</dbReference>
<dbReference type="PANTHER" id="PTHR42978:SF6">
    <property type="entry name" value="QUORUM-QUENCHING LACTONASE YTNP-RELATED"/>
    <property type="match status" value="1"/>
</dbReference>
<dbReference type="SMART" id="SM00849">
    <property type="entry name" value="Lactamase_B"/>
    <property type="match status" value="1"/>
</dbReference>
<evidence type="ECO:0000256" key="1">
    <source>
        <dbReference type="ARBA" id="ARBA00007749"/>
    </source>
</evidence>
<reference evidence="6" key="1">
    <citation type="submission" date="2015-10" db="EMBL/GenBank/DDBJ databases">
        <authorList>
            <person name="Gilbert D.G."/>
        </authorList>
    </citation>
    <scope>NUCLEOTIDE SEQUENCE</scope>
</reference>
<dbReference type="Gene3D" id="3.60.15.10">
    <property type="entry name" value="Ribonuclease Z/Hydroxyacylglutathione hydrolase-like"/>
    <property type="match status" value="1"/>
</dbReference>
<organism evidence="6">
    <name type="scientific">hydrothermal vent metagenome</name>
    <dbReference type="NCBI Taxonomy" id="652676"/>
    <lineage>
        <taxon>unclassified sequences</taxon>
        <taxon>metagenomes</taxon>
        <taxon>ecological metagenomes</taxon>
    </lineage>
</organism>
<dbReference type="GO" id="GO:0016787">
    <property type="term" value="F:hydrolase activity"/>
    <property type="evidence" value="ECO:0007669"/>
    <property type="project" value="UniProtKB-KW"/>
</dbReference>
<comment type="similarity">
    <text evidence="1">Belongs to the metallo-beta-lactamase superfamily.</text>
</comment>
<keyword evidence="4" id="KW-0862">Zinc</keyword>
<proteinExistence type="inferred from homology"/>
<sequence>MANDIKVGNVEISFVLDMLPPPRDPSAMFPTTDTHDWEPYHDALEDCQLQLYYGHFYLRSKGQTIMVDTGMGPGPHPSRDNRTGDMLNQLKISGVNPEDVDLVVITHMHIDHVGWNVDYTAPEPKPYFPNARYLAPRLDWDHFTKPEFAANAPWVEENILPLEKMGLLELIDDGHVVNDEITAISTPGHTPGHMVFNITSQGEKAMVVGDLLHSKVQVERPEWTAGVDTDKEASQKNRMMILDKAESEDIVIAAGHFHPDDHIGKVVQLEGKRYWQVIK</sequence>
<dbReference type="AlphaFoldDB" id="A0A160VC17"/>
<dbReference type="Pfam" id="PF00753">
    <property type="entry name" value="Lactamase_B"/>
    <property type="match status" value="1"/>
</dbReference>
<dbReference type="GO" id="GO:0046872">
    <property type="term" value="F:metal ion binding"/>
    <property type="evidence" value="ECO:0007669"/>
    <property type="project" value="UniProtKB-KW"/>
</dbReference>
<feature type="domain" description="Metallo-beta-lactamase" evidence="5">
    <location>
        <begin position="51"/>
        <end position="256"/>
    </location>
</feature>
<dbReference type="InterPro" id="IPR051013">
    <property type="entry name" value="MBL_superfamily_lactonases"/>
</dbReference>
<dbReference type="InterPro" id="IPR036866">
    <property type="entry name" value="RibonucZ/Hydroxyglut_hydro"/>
</dbReference>
<dbReference type="EMBL" id="FAXA01000246">
    <property type="protein sequence ID" value="CUV04863.1"/>
    <property type="molecule type" value="Genomic_DNA"/>
</dbReference>
<protein>
    <submittedName>
        <fullName evidence="6">Metallo-beta-lactamase family protein</fullName>
    </submittedName>
</protein>
<evidence type="ECO:0000313" key="6">
    <source>
        <dbReference type="EMBL" id="CUV04863.1"/>
    </source>
</evidence>
<evidence type="ECO:0000256" key="4">
    <source>
        <dbReference type="ARBA" id="ARBA00022833"/>
    </source>
</evidence>
<evidence type="ECO:0000256" key="3">
    <source>
        <dbReference type="ARBA" id="ARBA00022801"/>
    </source>
</evidence>
<evidence type="ECO:0000256" key="2">
    <source>
        <dbReference type="ARBA" id="ARBA00022723"/>
    </source>
</evidence>
<gene>
    <name evidence="6" type="ORF">MGWOODY_Clf768</name>
</gene>
<evidence type="ECO:0000259" key="5">
    <source>
        <dbReference type="SMART" id="SM00849"/>
    </source>
</evidence>
<keyword evidence="3" id="KW-0378">Hydrolase</keyword>
<dbReference type="SUPFAM" id="SSF56281">
    <property type="entry name" value="Metallo-hydrolase/oxidoreductase"/>
    <property type="match status" value="1"/>
</dbReference>
<keyword evidence="2" id="KW-0479">Metal-binding</keyword>